<dbReference type="InterPro" id="IPR043502">
    <property type="entry name" value="DNA/RNA_pol_sf"/>
</dbReference>
<dbReference type="Pfam" id="PF00078">
    <property type="entry name" value="RVT_1"/>
    <property type="match status" value="1"/>
</dbReference>
<dbReference type="InterPro" id="IPR052343">
    <property type="entry name" value="Retrotransposon-Effector_Assoc"/>
</dbReference>
<gene>
    <name evidence="2" type="ORF">CRG98_033240</name>
</gene>
<evidence type="ECO:0000259" key="1">
    <source>
        <dbReference type="PROSITE" id="PS50878"/>
    </source>
</evidence>
<dbReference type="PROSITE" id="PS50878">
    <property type="entry name" value="RT_POL"/>
    <property type="match status" value="1"/>
</dbReference>
<comment type="caution">
    <text evidence="2">The sequence shown here is derived from an EMBL/GenBank/DDBJ whole genome shotgun (WGS) entry which is preliminary data.</text>
</comment>
<name>A0A2I0IQS5_PUNGR</name>
<evidence type="ECO:0000313" key="3">
    <source>
        <dbReference type="Proteomes" id="UP000233551"/>
    </source>
</evidence>
<dbReference type="SUPFAM" id="SSF56219">
    <property type="entry name" value="DNase I-like"/>
    <property type="match status" value="1"/>
</dbReference>
<dbReference type="Gene3D" id="3.60.10.10">
    <property type="entry name" value="Endonuclease/exonuclease/phosphatase"/>
    <property type="match status" value="1"/>
</dbReference>
<dbReference type="STRING" id="22663.A0A2I0IQS5"/>
<protein>
    <recommendedName>
        <fullName evidence="1">Reverse transcriptase domain-containing protein</fullName>
    </recommendedName>
</protein>
<dbReference type="EMBL" id="PGOL01002633">
    <property type="protein sequence ID" value="PKI46345.1"/>
    <property type="molecule type" value="Genomic_DNA"/>
</dbReference>
<dbReference type="InterPro" id="IPR000477">
    <property type="entry name" value="RT_dom"/>
</dbReference>
<dbReference type="Proteomes" id="UP000233551">
    <property type="component" value="Unassembled WGS sequence"/>
</dbReference>
<accession>A0A2I0IQS5</accession>
<dbReference type="SUPFAM" id="SSF56672">
    <property type="entry name" value="DNA/RNA polymerases"/>
    <property type="match status" value="1"/>
</dbReference>
<dbReference type="PANTHER" id="PTHR46890:SF48">
    <property type="entry name" value="RNA-DIRECTED DNA POLYMERASE"/>
    <property type="match status" value="1"/>
</dbReference>
<sequence>MVTFQENYQVIYGADHLKACRFWSNLIYGSGYFQMRIKLPGNKYTHGVFPTFYPSPWMLSLVYGPPYQENKREFWEDFRKHLDSFAGPWIGIGDFNCIVTGDEKQGGRPFQATSSTGLGYIIDLLGLVDLGFSGNKHTWTNKRIGAANIRERLDRAISNIDWRLLFPKASVLHLPAVSSDHNPLLLNTSREQYRKPKLFKFEEMWIRDPSCSSVVKMAWQEPHFGSPMFILKCKIQSTRKALRRWNRNTFGHVQSQINQLSEDLNSLQQAAPTIGNLALASTIEEKLQELLQREELLWRQKSRNTWLTCTDLNTKFYHLSTVIQRKQNAIEFLKLPNNSWSSDIPTIAASFIAHFSNLFSTTQPTYQNDFHSLFPSTIPHNEALSLCTIPDDLEIQRAVFAIGALRSPGPDGLPAIFYHKFWKVIGGDTISAVRSFFGGKYLLKSHNHSHIALIPKGDRTATVHNYRPISLCNVFYKIISKILASRLKPLLSNLISPFQSAFVSNKNISENTVIAHEVMHFLNHHRGKDHFVAIKIDMEKAFDRLEWPILLETMKNLGFHDTWIHWISQCISTVSYSVVINGKLYGFLKPSCGIRQGDPLSPFLFLLATEALSRLLSKEEASGNIHGIKIGRGCPAFTHLLFADDLFLFAKATDQNLQSFFDILHKYQSWSGQKAFAKPKISFIKVLVLGSEVVAPSIFGKTLGFPTHHLSLPFSPLPLQLLQLIPNGSMSCSSQVLESGTSPSFIASFTPPQSIKSLPSFPIIIHIWTHLCGPLRGMEFSLHPLPTFLIRYIVFLPPFFPLRSGNTFGG</sequence>
<dbReference type="CDD" id="cd01650">
    <property type="entry name" value="RT_nLTR_like"/>
    <property type="match status" value="1"/>
</dbReference>
<organism evidence="2 3">
    <name type="scientific">Punica granatum</name>
    <name type="common">Pomegranate</name>
    <dbReference type="NCBI Taxonomy" id="22663"/>
    <lineage>
        <taxon>Eukaryota</taxon>
        <taxon>Viridiplantae</taxon>
        <taxon>Streptophyta</taxon>
        <taxon>Embryophyta</taxon>
        <taxon>Tracheophyta</taxon>
        <taxon>Spermatophyta</taxon>
        <taxon>Magnoliopsida</taxon>
        <taxon>eudicotyledons</taxon>
        <taxon>Gunneridae</taxon>
        <taxon>Pentapetalae</taxon>
        <taxon>rosids</taxon>
        <taxon>malvids</taxon>
        <taxon>Myrtales</taxon>
        <taxon>Lythraceae</taxon>
        <taxon>Punica</taxon>
    </lineage>
</organism>
<evidence type="ECO:0000313" key="2">
    <source>
        <dbReference type="EMBL" id="PKI46345.1"/>
    </source>
</evidence>
<proteinExistence type="predicted"/>
<dbReference type="InterPro" id="IPR036691">
    <property type="entry name" value="Endo/exonu/phosph_ase_sf"/>
</dbReference>
<reference evidence="2 3" key="1">
    <citation type="submission" date="2017-11" db="EMBL/GenBank/DDBJ databases">
        <title>De-novo sequencing of pomegranate (Punica granatum L.) genome.</title>
        <authorList>
            <person name="Akparov Z."/>
            <person name="Amiraslanov A."/>
            <person name="Hajiyeva S."/>
            <person name="Abbasov M."/>
            <person name="Kaur K."/>
            <person name="Hamwieh A."/>
            <person name="Solovyev V."/>
            <person name="Salamov A."/>
            <person name="Braich B."/>
            <person name="Kosarev P."/>
            <person name="Mahmoud A."/>
            <person name="Hajiyev E."/>
            <person name="Babayeva S."/>
            <person name="Izzatullayeva V."/>
            <person name="Mammadov A."/>
            <person name="Mammadov A."/>
            <person name="Sharifova S."/>
            <person name="Ojaghi J."/>
            <person name="Eynullazada K."/>
            <person name="Bayramov B."/>
            <person name="Abdulazimova A."/>
            <person name="Shahmuradov I."/>
        </authorList>
    </citation>
    <scope>NUCLEOTIDE SEQUENCE [LARGE SCALE GENOMIC DNA]</scope>
    <source>
        <strain evidence="3">cv. AG2017</strain>
        <tissue evidence="2">Leaf</tissue>
    </source>
</reference>
<dbReference type="AlphaFoldDB" id="A0A2I0IQS5"/>
<dbReference type="PANTHER" id="PTHR46890">
    <property type="entry name" value="NON-LTR RETROLELEMENT REVERSE TRANSCRIPTASE-LIKE PROTEIN-RELATED"/>
    <property type="match status" value="1"/>
</dbReference>
<keyword evidence="3" id="KW-1185">Reference proteome</keyword>
<feature type="domain" description="Reverse transcriptase" evidence="1">
    <location>
        <begin position="435"/>
        <end position="693"/>
    </location>
</feature>